<evidence type="ECO:0000313" key="2">
    <source>
        <dbReference type="Proteomes" id="UP000192674"/>
    </source>
</evidence>
<dbReference type="InterPro" id="IPR006764">
    <property type="entry name" value="SAM_dep_MeTrfase_SAV2177_type"/>
</dbReference>
<dbReference type="EMBL" id="FWXV01000022">
    <property type="protein sequence ID" value="SMD27259.1"/>
    <property type="molecule type" value="Genomic_DNA"/>
</dbReference>
<dbReference type="PIRSF" id="PIRSF017393">
    <property type="entry name" value="MTase_SAV2177"/>
    <property type="match status" value="1"/>
</dbReference>
<evidence type="ECO:0000313" key="1">
    <source>
        <dbReference type="EMBL" id="SMD27259.1"/>
    </source>
</evidence>
<reference evidence="1 2" key="1">
    <citation type="submission" date="2017-04" db="EMBL/GenBank/DDBJ databases">
        <authorList>
            <person name="Afonso C.L."/>
            <person name="Miller P.J."/>
            <person name="Scott M.A."/>
            <person name="Spackman E."/>
            <person name="Goraichik I."/>
            <person name="Dimitrov K.M."/>
            <person name="Suarez D.L."/>
            <person name="Swayne D.E."/>
        </authorList>
    </citation>
    <scope>NUCLEOTIDE SEQUENCE [LARGE SCALE GENOMIC DNA]</scope>
    <source>
        <strain evidence="1 2">DSM 43828</strain>
    </source>
</reference>
<gene>
    <name evidence="1" type="ORF">SAMN05661093_10862</name>
</gene>
<dbReference type="GO" id="GO:0032259">
    <property type="term" value="P:methylation"/>
    <property type="evidence" value="ECO:0007669"/>
    <property type="project" value="UniProtKB-KW"/>
</dbReference>
<dbReference type="AlphaFoldDB" id="A0A1Y5YCA0"/>
<sequence>MAENSRGGNGPTDELVLAGVDTTKPSVARVYDMMLGGKDHYEVDREFYRRTMEIEPNAPLLAQVLRRWLIRVVRYLTTTAKVDQFLDCGSGLPTAENTHQVAQRINPEATVVYVDNDPMVIAHGRALLEENDHTHVVAADLRYPDDLFAHPVVSRSLDFDRPIALMQCATIHHVEDDENPRELMARYIELLPSGSYVLLSHFCDPDDGSEVSALAKAMEANLRSAIGRGRCRTPAEIESYLTGLEILEPGLVPVGDWWPEGPRLTPVMPIDFIGWGAVGRKP</sequence>
<dbReference type="InterPro" id="IPR029063">
    <property type="entry name" value="SAM-dependent_MTases_sf"/>
</dbReference>
<dbReference type="OrthoDB" id="5175904at2"/>
<dbReference type="RefSeq" id="WP_084434827.1">
    <property type="nucleotide sequence ID" value="NZ_FWXV01000022.1"/>
</dbReference>
<dbReference type="Proteomes" id="UP000192674">
    <property type="component" value="Unassembled WGS sequence"/>
</dbReference>
<dbReference type="GO" id="GO:0008168">
    <property type="term" value="F:methyltransferase activity"/>
    <property type="evidence" value="ECO:0007669"/>
    <property type="project" value="UniProtKB-KW"/>
</dbReference>
<accession>A0A1Y5YCA0</accession>
<keyword evidence="1" id="KW-0489">Methyltransferase</keyword>
<proteinExistence type="predicted"/>
<dbReference type="SUPFAM" id="SSF53335">
    <property type="entry name" value="S-adenosyl-L-methionine-dependent methyltransferases"/>
    <property type="match status" value="1"/>
</dbReference>
<protein>
    <submittedName>
        <fullName evidence="1">S-adenosyl methyltransferase</fullName>
    </submittedName>
</protein>
<keyword evidence="2" id="KW-1185">Reference proteome</keyword>
<dbReference type="Gene3D" id="3.40.50.150">
    <property type="entry name" value="Vaccinia Virus protein VP39"/>
    <property type="match status" value="1"/>
</dbReference>
<name>A0A1Y5YCA0_KIBAR</name>
<keyword evidence="1" id="KW-0808">Transferase</keyword>
<dbReference type="Pfam" id="PF04672">
    <property type="entry name" value="Methyltransf_19"/>
    <property type="match status" value="1"/>
</dbReference>
<organism evidence="1 2">
    <name type="scientific">Kibdelosporangium aridum</name>
    <dbReference type="NCBI Taxonomy" id="2030"/>
    <lineage>
        <taxon>Bacteria</taxon>
        <taxon>Bacillati</taxon>
        <taxon>Actinomycetota</taxon>
        <taxon>Actinomycetes</taxon>
        <taxon>Pseudonocardiales</taxon>
        <taxon>Pseudonocardiaceae</taxon>
        <taxon>Kibdelosporangium</taxon>
    </lineage>
</organism>